<dbReference type="PANTHER" id="PTHR43011">
    <property type="entry name" value="IRON-SULFUR CLUSTER ASSEMBLY 2 HOMOLOG, MITOCHONDRIAL"/>
    <property type="match status" value="1"/>
</dbReference>
<protein>
    <submittedName>
        <fullName evidence="2">Mitochondrial Fe-S cluster biosynthesis protein ISA2 (Contains a HesB-like domain)</fullName>
    </submittedName>
</protein>
<dbReference type="GO" id="GO:0005739">
    <property type="term" value="C:mitochondrion"/>
    <property type="evidence" value="ECO:0007669"/>
    <property type="project" value="TreeGrafter"/>
</dbReference>
<dbReference type="Gene3D" id="2.60.300.12">
    <property type="entry name" value="HesB-like domain"/>
    <property type="match status" value="1"/>
</dbReference>
<dbReference type="GO" id="GO:0005506">
    <property type="term" value="F:iron ion binding"/>
    <property type="evidence" value="ECO:0007669"/>
    <property type="project" value="TreeGrafter"/>
</dbReference>
<dbReference type="GO" id="GO:0016226">
    <property type="term" value="P:iron-sulfur cluster assembly"/>
    <property type="evidence" value="ECO:0007669"/>
    <property type="project" value="InterPro"/>
</dbReference>
<evidence type="ECO:0000313" key="2">
    <source>
        <dbReference type="EMBL" id="CED82204.1"/>
    </source>
</evidence>
<proteinExistence type="inferred from homology"/>
<dbReference type="GO" id="GO:0051537">
    <property type="term" value="F:2 iron, 2 sulfur cluster binding"/>
    <property type="evidence" value="ECO:0007669"/>
    <property type="project" value="TreeGrafter"/>
</dbReference>
<organism evidence="2">
    <name type="scientific">Phaffia rhodozyma</name>
    <name type="common">Yeast</name>
    <name type="synonym">Xanthophyllomyces dendrorhous</name>
    <dbReference type="NCBI Taxonomy" id="264483"/>
    <lineage>
        <taxon>Eukaryota</taxon>
        <taxon>Fungi</taxon>
        <taxon>Dikarya</taxon>
        <taxon>Basidiomycota</taxon>
        <taxon>Agaricomycotina</taxon>
        <taxon>Tremellomycetes</taxon>
        <taxon>Cystofilobasidiales</taxon>
        <taxon>Mrakiaceae</taxon>
        <taxon>Phaffia</taxon>
    </lineage>
</organism>
<dbReference type="SUPFAM" id="SSF89360">
    <property type="entry name" value="HesB-like domain"/>
    <property type="match status" value="1"/>
</dbReference>
<sequence>MSIPRFLVYRRTIARAFLPIHSTLAPSVNPSILSRSSYSCTARSSWLKPLATVSSRSFAITALRSSFPSPSPSTFSTASSLTTSTSISTTTLPSKWSIEVVPPSEEAIKQMEEENGVEAELVPWEEARIEVSEAAWNRLTAIARREKDPTLYFRVAVDSGGCHGYQYKMDLTNDKELDDYVFNPYPSESFPSLSSESISDRPLSILIDPPSLKLLKGCKVDYTTELIGSAFRIKDNPQAKGSGCGCGVSWEAV</sequence>
<dbReference type="AlphaFoldDB" id="A0A0F7SNG5"/>
<comment type="similarity">
    <text evidence="1">Belongs to the HesB/IscA family.</text>
</comment>
<evidence type="ECO:0000256" key="1">
    <source>
        <dbReference type="ARBA" id="ARBA00006718"/>
    </source>
</evidence>
<dbReference type="InterPro" id="IPR035903">
    <property type="entry name" value="HesB-like_dom_sf"/>
</dbReference>
<reference evidence="2" key="1">
    <citation type="submission" date="2014-08" db="EMBL/GenBank/DDBJ databases">
        <authorList>
            <person name="Sharma Rahul"/>
            <person name="Thines Marco"/>
        </authorList>
    </citation>
    <scope>NUCLEOTIDE SEQUENCE</scope>
</reference>
<accession>A0A0F7SNG5</accession>
<dbReference type="InterPro" id="IPR016092">
    <property type="entry name" value="ATAP"/>
</dbReference>
<dbReference type="NCBIfam" id="TIGR00049">
    <property type="entry name" value="iron-sulfur cluster assembly accessory protein"/>
    <property type="match status" value="1"/>
</dbReference>
<dbReference type="PANTHER" id="PTHR43011:SF1">
    <property type="entry name" value="IRON-SULFUR CLUSTER ASSEMBLY 2 HOMOLOG, MITOCHONDRIAL"/>
    <property type="match status" value="1"/>
</dbReference>
<dbReference type="EMBL" id="LN483124">
    <property type="protein sequence ID" value="CED82204.1"/>
    <property type="molecule type" value="Genomic_DNA"/>
</dbReference>
<name>A0A0F7SNG5_PHARH</name>
<dbReference type="GO" id="GO:0051539">
    <property type="term" value="F:4 iron, 4 sulfur cluster binding"/>
    <property type="evidence" value="ECO:0007669"/>
    <property type="project" value="TreeGrafter"/>
</dbReference>